<evidence type="ECO:0000313" key="2">
    <source>
        <dbReference type="Proteomes" id="UP000177006"/>
    </source>
</evidence>
<gene>
    <name evidence="1" type="ORF">A2160_05835</name>
</gene>
<organism evidence="1 2">
    <name type="scientific">Candidatus Beckwithbacteria bacterium RBG_13_42_9</name>
    <dbReference type="NCBI Taxonomy" id="1797457"/>
    <lineage>
        <taxon>Bacteria</taxon>
        <taxon>Candidatus Beckwithiibacteriota</taxon>
    </lineage>
</organism>
<accession>A0A1F5E562</accession>
<evidence type="ECO:0000313" key="1">
    <source>
        <dbReference type="EMBL" id="OGD62539.1"/>
    </source>
</evidence>
<reference evidence="1 2" key="1">
    <citation type="journal article" date="2016" name="Nat. Commun.">
        <title>Thousands of microbial genomes shed light on interconnected biogeochemical processes in an aquifer system.</title>
        <authorList>
            <person name="Anantharaman K."/>
            <person name="Brown C.T."/>
            <person name="Hug L.A."/>
            <person name="Sharon I."/>
            <person name="Castelle C.J."/>
            <person name="Probst A.J."/>
            <person name="Thomas B.C."/>
            <person name="Singh A."/>
            <person name="Wilkins M.J."/>
            <person name="Karaoz U."/>
            <person name="Brodie E.L."/>
            <person name="Williams K.H."/>
            <person name="Hubbard S.S."/>
            <person name="Banfield J.F."/>
        </authorList>
    </citation>
    <scope>NUCLEOTIDE SEQUENCE [LARGE SCALE GENOMIC DNA]</scope>
</reference>
<protein>
    <submittedName>
        <fullName evidence="1">Uncharacterized protein</fullName>
    </submittedName>
</protein>
<dbReference type="EMBL" id="MEZK01000020">
    <property type="protein sequence ID" value="OGD62539.1"/>
    <property type="molecule type" value="Genomic_DNA"/>
</dbReference>
<dbReference type="AlphaFoldDB" id="A0A1F5E562"/>
<proteinExistence type="predicted"/>
<comment type="caution">
    <text evidence="1">The sequence shown here is derived from an EMBL/GenBank/DDBJ whole genome shotgun (WGS) entry which is preliminary data.</text>
</comment>
<name>A0A1F5E562_9BACT</name>
<sequence length="127" mass="14212">MYTEEEFSHVIHVAEEFLGVEIVVPYQRRVLLGEKAVSPDRCFIFQVGEERIIELLSPEQKAEGAAVVADFIRTIGGPEEQVGEIKTQVLTDIMAHKGRVMVGVILPQPQEGQEEKIIARPLCWTIG</sequence>
<dbReference type="Proteomes" id="UP000177006">
    <property type="component" value="Unassembled WGS sequence"/>
</dbReference>